<dbReference type="eggNOG" id="COG2514">
    <property type="taxonomic scope" value="Bacteria"/>
</dbReference>
<dbReference type="PROSITE" id="PS51819">
    <property type="entry name" value="VOC"/>
    <property type="match status" value="1"/>
</dbReference>
<dbReference type="AlphaFoldDB" id="A0A1U7NU67"/>
<protein>
    <submittedName>
        <fullName evidence="2">Fosfomycin resistance protein FofB</fullName>
    </submittedName>
</protein>
<dbReference type="OrthoDB" id="9798430at2"/>
<dbReference type="InterPro" id="IPR029068">
    <property type="entry name" value="Glyas_Bleomycin-R_OHBP_Dase"/>
</dbReference>
<dbReference type="RefSeq" id="WP_075835444.1">
    <property type="nucleotide sequence ID" value="NZ_MSTI01000141.1"/>
</dbReference>
<dbReference type="Pfam" id="PF00903">
    <property type="entry name" value="Glyoxalase"/>
    <property type="match status" value="1"/>
</dbReference>
<dbReference type="Gene3D" id="3.10.180.10">
    <property type="entry name" value="2,3-Dihydroxybiphenyl 1,2-Dioxygenase, domain 1"/>
    <property type="match status" value="2"/>
</dbReference>
<sequence length="279" mass="31048">MNSSPILDLAGLTLEVNHLARGVRFYSQVLGLDLVRHDEAAGVAEFAVNPHQTLTLWQPVTRQANDARLAPLRPRGASHIHYAWQIELDDLEPSKALLDAHGLEWQEINLGTEDRPDWTLYFFDPFGHGLELRAVDRADARQPHFPPMPIQRPAHALPVMGLREVALAFSDYAAMKERLPRAYGFALAKEQEDRDFAQFTLGPQPEPDGNGTPRRWLYAWDPQVGLADMLGGDHALVRFYADVDAVAEAVKAAGLPSVQDEQGLAVRDPEGHVFEFVAP</sequence>
<dbReference type="EMBL" id="MSTI01000141">
    <property type="protein sequence ID" value="OLV16451.1"/>
    <property type="molecule type" value="Genomic_DNA"/>
</dbReference>
<keyword evidence="3" id="KW-1185">Reference proteome</keyword>
<dbReference type="InterPro" id="IPR037523">
    <property type="entry name" value="VOC_core"/>
</dbReference>
<accession>A0A1U7NU67</accession>
<dbReference type="PANTHER" id="PTHR21366">
    <property type="entry name" value="GLYOXALASE FAMILY PROTEIN"/>
    <property type="match status" value="1"/>
</dbReference>
<dbReference type="InterPro" id="IPR004360">
    <property type="entry name" value="Glyas_Fos-R_dOase_dom"/>
</dbReference>
<dbReference type="PANTHER" id="PTHR21366:SF22">
    <property type="entry name" value="VOC DOMAIN-CONTAINING PROTEIN"/>
    <property type="match status" value="1"/>
</dbReference>
<evidence type="ECO:0000313" key="2">
    <source>
        <dbReference type="EMBL" id="OLV16451.1"/>
    </source>
</evidence>
<comment type="caution">
    <text evidence="2">The sequence shown here is derived from an EMBL/GenBank/DDBJ whole genome shotgun (WGS) entry which is preliminary data.</text>
</comment>
<dbReference type="CDD" id="cd06587">
    <property type="entry name" value="VOC"/>
    <property type="match status" value="1"/>
</dbReference>
<name>A0A1U7NU67_9DEIO</name>
<proteinExistence type="predicted"/>
<evidence type="ECO:0000259" key="1">
    <source>
        <dbReference type="PROSITE" id="PS51819"/>
    </source>
</evidence>
<evidence type="ECO:0000313" key="3">
    <source>
        <dbReference type="Proteomes" id="UP000186607"/>
    </source>
</evidence>
<gene>
    <name evidence="2" type="ORF">BOO71_0011809</name>
</gene>
<dbReference type="Proteomes" id="UP000186607">
    <property type="component" value="Unassembled WGS sequence"/>
</dbReference>
<dbReference type="STRING" id="249408.BOO71_0011809"/>
<reference evidence="2 3" key="1">
    <citation type="submission" date="2017-01" db="EMBL/GenBank/DDBJ databases">
        <title>Genome Analysis of Deinococcus marmoris KOPRI26562.</title>
        <authorList>
            <person name="Kim J.H."/>
            <person name="Oh H.-M."/>
        </authorList>
    </citation>
    <scope>NUCLEOTIDE SEQUENCE [LARGE SCALE GENOMIC DNA]</scope>
    <source>
        <strain evidence="2 3">KOPRI26562</strain>
    </source>
</reference>
<organism evidence="2 3">
    <name type="scientific">Deinococcus marmoris</name>
    <dbReference type="NCBI Taxonomy" id="249408"/>
    <lineage>
        <taxon>Bacteria</taxon>
        <taxon>Thermotogati</taxon>
        <taxon>Deinococcota</taxon>
        <taxon>Deinococci</taxon>
        <taxon>Deinococcales</taxon>
        <taxon>Deinococcaceae</taxon>
        <taxon>Deinococcus</taxon>
    </lineage>
</organism>
<feature type="domain" description="VOC" evidence="1">
    <location>
        <begin position="8"/>
        <end position="135"/>
    </location>
</feature>
<dbReference type="InterPro" id="IPR050383">
    <property type="entry name" value="GlyoxalaseI/FosfomycinResist"/>
</dbReference>
<dbReference type="SUPFAM" id="SSF54593">
    <property type="entry name" value="Glyoxalase/Bleomycin resistance protein/Dihydroxybiphenyl dioxygenase"/>
    <property type="match status" value="2"/>
</dbReference>